<gene>
    <name evidence="4" type="primary">LOC112461186</name>
</gene>
<evidence type="ECO:0000259" key="1">
    <source>
        <dbReference type="Pfam" id="PF21787"/>
    </source>
</evidence>
<dbReference type="InterPro" id="IPR048366">
    <property type="entry name" value="TNP-like_GBD"/>
</dbReference>
<feature type="domain" description="Transposable element P transposase-like GTP-binding insertion" evidence="2">
    <location>
        <begin position="97"/>
        <end position="195"/>
    </location>
</feature>
<proteinExistence type="predicted"/>
<organism evidence="3 4">
    <name type="scientific">Temnothorax curvispinosus</name>
    <dbReference type="NCBI Taxonomy" id="300111"/>
    <lineage>
        <taxon>Eukaryota</taxon>
        <taxon>Metazoa</taxon>
        <taxon>Ecdysozoa</taxon>
        <taxon>Arthropoda</taxon>
        <taxon>Hexapoda</taxon>
        <taxon>Insecta</taxon>
        <taxon>Pterygota</taxon>
        <taxon>Neoptera</taxon>
        <taxon>Endopterygota</taxon>
        <taxon>Hymenoptera</taxon>
        <taxon>Apocrita</taxon>
        <taxon>Aculeata</taxon>
        <taxon>Formicoidea</taxon>
        <taxon>Formicidae</taxon>
        <taxon>Myrmicinae</taxon>
        <taxon>Temnothorax</taxon>
    </lineage>
</organism>
<dbReference type="AlphaFoldDB" id="A0A6J1QNI4"/>
<evidence type="ECO:0000313" key="4">
    <source>
        <dbReference type="RefSeq" id="XP_024882105.1"/>
    </source>
</evidence>
<dbReference type="Proteomes" id="UP000504618">
    <property type="component" value="Unplaced"/>
</dbReference>
<reference evidence="4" key="1">
    <citation type="submission" date="2025-08" db="UniProtKB">
        <authorList>
            <consortium name="RefSeq"/>
        </authorList>
    </citation>
    <scope>IDENTIFICATION</scope>
    <source>
        <tissue evidence="4">Whole body</tissue>
    </source>
</reference>
<name>A0A6J1QNI4_9HYME</name>
<feature type="domain" description="Transposable element P transposase-like RNase H" evidence="1">
    <location>
        <begin position="1"/>
        <end position="62"/>
    </location>
</feature>
<protein>
    <submittedName>
        <fullName evidence="4">Uncharacterized protein LOC112461186</fullName>
    </submittedName>
</protein>
<evidence type="ECO:0000313" key="3">
    <source>
        <dbReference type="Proteomes" id="UP000504618"/>
    </source>
</evidence>
<accession>A0A6J1QNI4</accession>
<evidence type="ECO:0000259" key="2">
    <source>
        <dbReference type="Pfam" id="PF21788"/>
    </source>
</evidence>
<dbReference type="GeneID" id="112461186"/>
<dbReference type="Pfam" id="PF21788">
    <property type="entry name" value="TNP-like_GBD"/>
    <property type="match status" value="1"/>
</dbReference>
<dbReference type="RefSeq" id="XP_024882105.1">
    <property type="nucleotide sequence ID" value="XM_025026337.1"/>
</dbReference>
<dbReference type="InterPro" id="IPR048365">
    <property type="entry name" value="TNP-like_RNaseH_N"/>
</dbReference>
<dbReference type="Pfam" id="PF21787">
    <property type="entry name" value="TNP-like_RNaseH_N"/>
    <property type="match status" value="1"/>
</dbReference>
<keyword evidence="3" id="KW-1185">Reference proteome</keyword>
<dbReference type="OrthoDB" id="7616956at2759"/>
<sequence length="216" mass="24794">MLTGIRTVWKIPLSYNFFKSQTKTPQLMRCIKEIVHEITKAGFIIVATICDQGSSNVIALNQFLSDSRSNCLKKGEHIDETIILDNQKIIVLYDPPHLLKGIRNNFLEKDIEIMIDKESNVKGIALWNIIETAYNLDIYSNIFNRQLRKITDQHIKKNKIKKMKVKLAAQIFSATLSTFIEYNSKIKDNSNFLRANIGWKICKIKIKTCASFIALG</sequence>